<dbReference type="STRING" id="414684.RC1_3850"/>
<dbReference type="InterPro" id="IPR011577">
    <property type="entry name" value="Cyt_b561_bac/Ni-Hgenase"/>
</dbReference>
<evidence type="ECO:0000256" key="4">
    <source>
        <dbReference type="ARBA" id="ARBA00022475"/>
    </source>
</evidence>
<keyword evidence="8" id="KW-0249">Electron transport</keyword>
<dbReference type="eggNOG" id="COG3038">
    <property type="taxonomic scope" value="Bacteria"/>
</dbReference>
<feature type="transmembrane region" description="Helical" evidence="13">
    <location>
        <begin position="53"/>
        <end position="74"/>
    </location>
</feature>
<keyword evidence="10" id="KW-0408">Iron</keyword>
<dbReference type="Gene3D" id="1.20.950.20">
    <property type="entry name" value="Transmembrane di-heme cytochromes, Chain C"/>
    <property type="match status" value="1"/>
</dbReference>
<evidence type="ECO:0000256" key="8">
    <source>
        <dbReference type="ARBA" id="ARBA00022982"/>
    </source>
</evidence>
<comment type="subcellular location">
    <subcellularLocation>
        <location evidence="2">Cell membrane</location>
        <topology evidence="2">Multi-pass membrane protein</topology>
    </subcellularLocation>
</comment>
<dbReference type="InterPro" id="IPR016174">
    <property type="entry name" value="Di-haem_cyt_TM"/>
</dbReference>
<keyword evidence="7" id="KW-0479">Metal-binding</keyword>
<dbReference type="InterPro" id="IPR052168">
    <property type="entry name" value="Cytochrome_b561_oxidase"/>
</dbReference>
<dbReference type="GO" id="GO:0020037">
    <property type="term" value="F:heme binding"/>
    <property type="evidence" value="ECO:0007669"/>
    <property type="project" value="TreeGrafter"/>
</dbReference>
<evidence type="ECO:0000256" key="7">
    <source>
        <dbReference type="ARBA" id="ARBA00022723"/>
    </source>
</evidence>
<comment type="cofactor">
    <cofactor evidence="1">
        <name>heme b</name>
        <dbReference type="ChEBI" id="CHEBI:60344"/>
    </cofactor>
</comment>
<proteinExistence type="inferred from homology"/>
<organism evidence="15 16">
    <name type="scientific">Rhodospirillum centenum (strain ATCC 51521 / SW)</name>
    <dbReference type="NCBI Taxonomy" id="414684"/>
    <lineage>
        <taxon>Bacteria</taxon>
        <taxon>Pseudomonadati</taxon>
        <taxon>Pseudomonadota</taxon>
        <taxon>Alphaproteobacteria</taxon>
        <taxon>Rhodospirillales</taxon>
        <taxon>Rhodospirillaceae</taxon>
        <taxon>Rhodospirillum</taxon>
    </lineage>
</organism>
<feature type="domain" description="Cytochrome b561 bacterial/Ni-hydrogenase" evidence="14">
    <location>
        <begin position="12"/>
        <end position="179"/>
    </location>
</feature>
<protein>
    <submittedName>
        <fullName evidence="15">Cytochrome B561, putative</fullName>
    </submittedName>
</protein>
<evidence type="ECO:0000256" key="10">
    <source>
        <dbReference type="ARBA" id="ARBA00023004"/>
    </source>
</evidence>
<feature type="transmembrane region" description="Helical" evidence="13">
    <location>
        <begin position="95"/>
        <end position="125"/>
    </location>
</feature>
<dbReference type="KEGG" id="rce:RC1_3850"/>
<keyword evidence="11 13" id="KW-0472">Membrane</keyword>
<evidence type="ECO:0000256" key="6">
    <source>
        <dbReference type="ARBA" id="ARBA00022692"/>
    </source>
</evidence>
<evidence type="ECO:0000256" key="11">
    <source>
        <dbReference type="ARBA" id="ARBA00023136"/>
    </source>
</evidence>
<evidence type="ECO:0000313" key="15">
    <source>
        <dbReference type="EMBL" id="ACJ01193.1"/>
    </source>
</evidence>
<dbReference type="AlphaFoldDB" id="B6IY19"/>
<feature type="transmembrane region" description="Helical" evidence="13">
    <location>
        <begin position="12"/>
        <end position="33"/>
    </location>
</feature>
<dbReference type="PANTHER" id="PTHR30529">
    <property type="entry name" value="CYTOCHROME B561"/>
    <property type="match status" value="1"/>
</dbReference>
<dbReference type="GO" id="GO:0009055">
    <property type="term" value="F:electron transfer activity"/>
    <property type="evidence" value="ECO:0007669"/>
    <property type="project" value="InterPro"/>
</dbReference>
<dbReference type="Proteomes" id="UP000001591">
    <property type="component" value="Chromosome"/>
</dbReference>
<dbReference type="SUPFAM" id="SSF81342">
    <property type="entry name" value="Transmembrane di-heme cytochromes"/>
    <property type="match status" value="1"/>
</dbReference>
<evidence type="ECO:0000256" key="9">
    <source>
        <dbReference type="ARBA" id="ARBA00022989"/>
    </source>
</evidence>
<dbReference type="EMBL" id="CP000613">
    <property type="protein sequence ID" value="ACJ01193.1"/>
    <property type="molecule type" value="Genomic_DNA"/>
</dbReference>
<dbReference type="HOGENOM" id="CLU_095321_4_1_5"/>
<evidence type="ECO:0000259" key="14">
    <source>
        <dbReference type="Pfam" id="PF01292"/>
    </source>
</evidence>
<dbReference type="GO" id="GO:0005886">
    <property type="term" value="C:plasma membrane"/>
    <property type="evidence" value="ECO:0007669"/>
    <property type="project" value="UniProtKB-SubCell"/>
</dbReference>
<evidence type="ECO:0000256" key="1">
    <source>
        <dbReference type="ARBA" id="ARBA00001970"/>
    </source>
</evidence>
<keyword evidence="4" id="KW-1003">Cell membrane</keyword>
<keyword evidence="3" id="KW-0813">Transport</keyword>
<dbReference type="Pfam" id="PF01292">
    <property type="entry name" value="Ni_hydr_CYTB"/>
    <property type="match status" value="1"/>
</dbReference>
<comment type="similarity">
    <text evidence="12">Belongs to the cytochrome b561 family.</text>
</comment>
<dbReference type="RefSeq" id="WP_012568966.1">
    <property type="nucleotide sequence ID" value="NC_011420.2"/>
</dbReference>
<name>B6IY19_RHOCS</name>
<evidence type="ECO:0000256" key="12">
    <source>
        <dbReference type="ARBA" id="ARBA00037975"/>
    </source>
</evidence>
<evidence type="ECO:0000313" key="16">
    <source>
        <dbReference type="Proteomes" id="UP000001591"/>
    </source>
</evidence>
<accession>B6IY19</accession>
<keyword evidence="16" id="KW-1185">Reference proteome</keyword>
<sequence length="183" mass="18996">MTGPMNAAPTERYPTGMIVIHWVMAAAMIAAFVLGKVMEDMPDGPEKIAALGWHALAGLLVLALAIPRFINVLRGAAPAPEGPRRDVIVAKAVQGVLYLTMLALPVLGMTAVLTSGATVSVAGLFDLPAGAPSESLHALAGGVHGAVAMLFLLALVLHVAGAMKHALILRDGTLARMIPFLRR</sequence>
<dbReference type="GO" id="GO:0046872">
    <property type="term" value="F:metal ion binding"/>
    <property type="evidence" value="ECO:0007669"/>
    <property type="project" value="UniProtKB-KW"/>
</dbReference>
<feature type="transmembrane region" description="Helical" evidence="13">
    <location>
        <begin position="137"/>
        <end position="160"/>
    </location>
</feature>
<evidence type="ECO:0000256" key="5">
    <source>
        <dbReference type="ARBA" id="ARBA00022617"/>
    </source>
</evidence>
<evidence type="ECO:0000256" key="13">
    <source>
        <dbReference type="SAM" id="Phobius"/>
    </source>
</evidence>
<evidence type="ECO:0000256" key="3">
    <source>
        <dbReference type="ARBA" id="ARBA00022448"/>
    </source>
</evidence>
<keyword evidence="5" id="KW-0349">Heme</keyword>
<reference evidence="15 16" key="1">
    <citation type="journal article" date="2010" name="BMC Genomics">
        <title>Metabolic flexibility revealed in the genome of the cyst-forming alpha-1 proteobacterium Rhodospirillum centenum.</title>
        <authorList>
            <person name="Lu Y.K."/>
            <person name="Marden J."/>
            <person name="Han M."/>
            <person name="Swingley W.D."/>
            <person name="Mastrian S.D."/>
            <person name="Chowdhury S.R."/>
            <person name="Hao J."/>
            <person name="Helmy T."/>
            <person name="Kim S."/>
            <person name="Kurdoglu A.A."/>
            <person name="Matthies H.J."/>
            <person name="Rollo D."/>
            <person name="Stothard P."/>
            <person name="Blankenship R.E."/>
            <person name="Bauer C.E."/>
            <person name="Touchman J.W."/>
        </authorList>
    </citation>
    <scope>NUCLEOTIDE SEQUENCE [LARGE SCALE GENOMIC DNA]</scope>
    <source>
        <strain evidence="16">ATCC 51521 / SW</strain>
    </source>
</reference>
<evidence type="ECO:0000256" key="2">
    <source>
        <dbReference type="ARBA" id="ARBA00004651"/>
    </source>
</evidence>
<dbReference type="GO" id="GO:0022904">
    <property type="term" value="P:respiratory electron transport chain"/>
    <property type="evidence" value="ECO:0007669"/>
    <property type="project" value="InterPro"/>
</dbReference>
<gene>
    <name evidence="15" type="ordered locus">RC1_3850</name>
</gene>
<keyword evidence="9 13" id="KW-1133">Transmembrane helix</keyword>
<dbReference type="PANTHER" id="PTHR30529:SF7">
    <property type="entry name" value="CYTOCHROME B561 BACTERIAL_NI-HYDROGENASE DOMAIN-CONTAINING PROTEIN"/>
    <property type="match status" value="1"/>
</dbReference>
<keyword evidence="6 13" id="KW-0812">Transmembrane</keyword>